<sequence length="71" mass="7650">GDAHDFPRTPAEPGDRRGIGRAPRPTPDLEPGGGPRLSPRVGRDHRGGLLCRCPAHDPTGNQRLRHPHPAL</sequence>
<dbReference type="EMBL" id="CADCWH010000358">
    <property type="protein sequence ID" value="CAA9567972.1"/>
    <property type="molecule type" value="Genomic_DNA"/>
</dbReference>
<organism evidence="2">
    <name type="scientific">uncultured Thermomicrobiales bacterium</name>
    <dbReference type="NCBI Taxonomy" id="1645740"/>
    <lineage>
        <taxon>Bacteria</taxon>
        <taxon>Pseudomonadati</taxon>
        <taxon>Thermomicrobiota</taxon>
        <taxon>Thermomicrobia</taxon>
        <taxon>Thermomicrobiales</taxon>
        <taxon>environmental samples</taxon>
    </lineage>
</organism>
<proteinExistence type="predicted"/>
<feature type="region of interest" description="Disordered" evidence="1">
    <location>
        <begin position="1"/>
        <end position="71"/>
    </location>
</feature>
<reference evidence="2" key="1">
    <citation type="submission" date="2020-02" db="EMBL/GenBank/DDBJ databases">
        <authorList>
            <person name="Meier V. D."/>
        </authorList>
    </citation>
    <scope>NUCLEOTIDE SEQUENCE</scope>
    <source>
        <strain evidence="2">AVDCRST_MAG70</strain>
    </source>
</reference>
<protein>
    <submittedName>
        <fullName evidence="2">Uncharacterized protein</fullName>
    </submittedName>
</protein>
<gene>
    <name evidence="2" type="ORF">AVDCRST_MAG70-2218</name>
</gene>
<accession>A0A6J4V5Q5</accession>
<dbReference type="AlphaFoldDB" id="A0A6J4V5Q5"/>
<feature type="non-terminal residue" evidence="2">
    <location>
        <position position="1"/>
    </location>
</feature>
<feature type="non-terminal residue" evidence="2">
    <location>
        <position position="71"/>
    </location>
</feature>
<evidence type="ECO:0000256" key="1">
    <source>
        <dbReference type="SAM" id="MobiDB-lite"/>
    </source>
</evidence>
<evidence type="ECO:0000313" key="2">
    <source>
        <dbReference type="EMBL" id="CAA9567972.1"/>
    </source>
</evidence>
<feature type="compositionally biased region" description="Basic and acidic residues" evidence="1">
    <location>
        <begin position="1"/>
        <end position="18"/>
    </location>
</feature>
<name>A0A6J4V5Q5_9BACT</name>